<evidence type="ECO:0000313" key="3">
    <source>
        <dbReference type="Proteomes" id="UP000811609"/>
    </source>
</evidence>
<proteinExistence type="predicted"/>
<name>A0A8T1NSP3_CARIL</name>
<organism evidence="2 3">
    <name type="scientific">Carya illinoinensis</name>
    <name type="common">Pecan</name>
    <dbReference type="NCBI Taxonomy" id="32201"/>
    <lineage>
        <taxon>Eukaryota</taxon>
        <taxon>Viridiplantae</taxon>
        <taxon>Streptophyta</taxon>
        <taxon>Embryophyta</taxon>
        <taxon>Tracheophyta</taxon>
        <taxon>Spermatophyta</taxon>
        <taxon>Magnoliopsida</taxon>
        <taxon>eudicotyledons</taxon>
        <taxon>Gunneridae</taxon>
        <taxon>Pentapetalae</taxon>
        <taxon>rosids</taxon>
        <taxon>fabids</taxon>
        <taxon>Fagales</taxon>
        <taxon>Juglandaceae</taxon>
        <taxon>Carya</taxon>
    </lineage>
</organism>
<dbReference type="AlphaFoldDB" id="A0A8T1NSP3"/>
<reference evidence="2" key="1">
    <citation type="submission" date="2020-12" db="EMBL/GenBank/DDBJ databases">
        <title>WGS assembly of Carya illinoinensis cv. Pawnee.</title>
        <authorList>
            <person name="Platts A."/>
            <person name="Shu S."/>
            <person name="Wright S."/>
            <person name="Barry K."/>
            <person name="Edger P."/>
            <person name="Pires J.C."/>
            <person name="Schmutz J."/>
        </authorList>
    </citation>
    <scope>NUCLEOTIDE SEQUENCE</scope>
    <source>
        <tissue evidence="2">Leaf</tissue>
    </source>
</reference>
<dbReference type="EMBL" id="CM031821">
    <property type="protein sequence ID" value="KAG6632462.1"/>
    <property type="molecule type" value="Genomic_DNA"/>
</dbReference>
<protein>
    <submittedName>
        <fullName evidence="2">Uncharacterized protein</fullName>
    </submittedName>
</protein>
<accession>A0A8T1NSP3</accession>
<gene>
    <name evidence="2" type="ORF">CIPAW_13G161200</name>
</gene>
<evidence type="ECO:0000313" key="2">
    <source>
        <dbReference type="EMBL" id="KAG6632462.1"/>
    </source>
</evidence>
<dbReference type="Proteomes" id="UP000811609">
    <property type="component" value="Chromosome 13"/>
</dbReference>
<feature type="region of interest" description="Disordered" evidence="1">
    <location>
        <begin position="1"/>
        <end position="23"/>
    </location>
</feature>
<evidence type="ECO:0000256" key="1">
    <source>
        <dbReference type="SAM" id="MobiDB-lite"/>
    </source>
</evidence>
<keyword evidence="3" id="KW-1185">Reference proteome</keyword>
<sequence>MNPRAKKKASAMSQGIGSPKAENAAAKVRVLVSTEAPSPISATAPRGNGWVMIPTIVARKMASNCQALRETPEGTGTNQRTTPVAMETSNGVMAAPCHGRDGGDVGAGVTAPALAAARTLNLELVLKKAEVGGDLERDREVGIFREK</sequence>
<comment type="caution">
    <text evidence="2">The sequence shown here is derived from an EMBL/GenBank/DDBJ whole genome shotgun (WGS) entry which is preliminary data.</text>
</comment>